<accession>A0ABV0KUN6</accession>
<name>A0ABV0KUN6_9CYAN</name>
<dbReference type="EMBL" id="JAMPLM010000091">
    <property type="protein sequence ID" value="MEP1062788.1"/>
    <property type="molecule type" value="Genomic_DNA"/>
</dbReference>
<evidence type="ECO:0000313" key="2">
    <source>
        <dbReference type="Proteomes" id="UP001476950"/>
    </source>
</evidence>
<dbReference type="Proteomes" id="UP001476950">
    <property type="component" value="Unassembled WGS sequence"/>
</dbReference>
<dbReference type="RefSeq" id="WP_190452807.1">
    <property type="nucleotide sequence ID" value="NZ_JAMPLM010000091.1"/>
</dbReference>
<keyword evidence="2" id="KW-1185">Reference proteome</keyword>
<sequence>MVVVGSVAHVIVKAPNEASSRHRQIGQRLANGPVLVKRLELKTGLEPIIILEENGLEVAKAIGAARQTTNLA</sequence>
<protein>
    <submittedName>
        <fullName evidence="1">Uncharacterized protein</fullName>
    </submittedName>
</protein>
<comment type="caution">
    <text evidence="1">The sequence shown here is derived from an EMBL/GenBank/DDBJ whole genome shotgun (WGS) entry which is preliminary data.</text>
</comment>
<reference evidence="1 2" key="1">
    <citation type="submission" date="2022-04" db="EMBL/GenBank/DDBJ databases">
        <title>Positive selection, recombination, and allopatry shape intraspecific diversity of widespread and dominant cyanobacteria.</title>
        <authorList>
            <person name="Wei J."/>
            <person name="Shu W."/>
            <person name="Hu C."/>
        </authorList>
    </citation>
    <scope>NUCLEOTIDE SEQUENCE [LARGE SCALE GENOMIC DNA]</scope>
    <source>
        <strain evidence="1 2">AS-A4</strain>
    </source>
</reference>
<evidence type="ECO:0000313" key="1">
    <source>
        <dbReference type="EMBL" id="MEP1062788.1"/>
    </source>
</evidence>
<gene>
    <name evidence="1" type="ORF">NDI38_30905</name>
</gene>
<proteinExistence type="predicted"/>
<organism evidence="1 2">
    <name type="scientific">Stenomitos frigidus AS-A4</name>
    <dbReference type="NCBI Taxonomy" id="2933935"/>
    <lineage>
        <taxon>Bacteria</taxon>
        <taxon>Bacillati</taxon>
        <taxon>Cyanobacteriota</taxon>
        <taxon>Cyanophyceae</taxon>
        <taxon>Leptolyngbyales</taxon>
        <taxon>Leptolyngbyaceae</taxon>
        <taxon>Stenomitos</taxon>
    </lineage>
</organism>